<dbReference type="Pfam" id="PF02626">
    <property type="entry name" value="CT_A_B"/>
    <property type="match status" value="1"/>
</dbReference>
<name>A0A6J4MPE6_9ACTN</name>
<feature type="domain" description="Carboxyltransferase" evidence="5">
    <location>
        <begin position="27"/>
        <end position="285"/>
    </location>
</feature>
<organism evidence="6">
    <name type="scientific">uncultured Nocardioidaceae bacterium</name>
    <dbReference type="NCBI Taxonomy" id="253824"/>
    <lineage>
        <taxon>Bacteria</taxon>
        <taxon>Bacillati</taxon>
        <taxon>Actinomycetota</taxon>
        <taxon>Actinomycetes</taxon>
        <taxon>Propionibacteriales</taxon>
        <taxon>Nocardioidaceae</taxon>
        <taxon>environmental samples</taxon>
    </lineage>
</organism>
<evidence type="ECO:0000259" key="5">
    <source>
        <dbReference type="SMART" id="SM00797"/>
    </source>
</evidence>
<dbReference type="GO" id="GO:0005524">
    <property type="term" value="F:ATP binding"/>
    <property type="evidence" value="ECO:0007669"/>
    <property type="project" value="UniProtKB-KW"/>
</dbReference>
<dbReference type="SUPFAM" id="SSF50891">
    <property type="entry name" value="Cyclophilin-like"/>
    <property type="match status" value="1"/>
</dbReference>
<dbReference type="InterPro" id="IPR003778">
    <property type="entry name" value="CT_A_B"/>
</dbReference>
<evidence type="ECO:0000256" key="4">
    <source>
        <dbReference type="SAM" id="MobiDB-lite"/>
    </source>
</evidence>
<keyword evidence="1" id="KW-0547">Nucleotide-binding</keyword>
<feature type="region of interest" description="Disordered" evidence="4">
    <location>
        <begin position="141"/>
        <end position="174"/>
    </location>
</feature>
<dbReference type="SMART" id="SM00797">
    <property type="entry name" value="AHS2"/>
    <property type="match status" value="1"/>
</dbReference>
<dbReference type="EC" id="3.5.1.54" evidence="6"/>
<dbReference type="AlphaFoldDB" id="A0A6J4MPE6"/>
<evidence type="ECO:0000256" key="1">
    <source>
        <dbReference type="ARBA" id="ARBA00022741"/>
    </source>
</evidence>
<evidence type="ECO:0000256" key="2">
    <source>
        <dbReference type="ARBA" id="ARBA00022801"/>
    </source>
</evidence>
<dbReference type="InterPro" id="IPR029000">
    <property type="entry name" value="Cyclophilin-like_dom_sf"/>
</dbReference>
<keyword evidence="2 6" id="KW-0378">Hydrolase</keyword>
<dbReference type="EMBL" id="CADCUJ010000103">
    <property type="protein sequence ID" value="CAA9363540.1"/>
    <property type="molecule type" value="Genomic_DNA"/>
</dbReference>
<dbReference type="NCBIfam" id="TIGR00724">
    <property type="entry name" value="urea_amlyse_rel"/>
    <property type="match status" value="1"/>
</dbReference>
<protein>
    <submittedName>
        <fullName evidence="6">Allophanate hydrolase 2 subunit 2</fullName>
        <ecNumber evidence="6">3.5.1.54</ecNumber>
    </submittedName>
</protein>
<dbReference type="PANTHER" id="PTHR43309">
    <property type="entry name" value="5-OXOPROLINASE SUBUNIT C"/>
    <property type="match status" value="1"/>
</dbReference>
<dbReference type="PANTHER" id="PTHR43309:SF3">
    <property type="entry name" value="5-OXOPROLINASE SUBUNIT C"/>
    <property type="match status" value="1"/>
</dbReference>
<evidence type="ECO:0000256" key="3">
    <source>
        <dbReference type="ARBA" id="ARBA00022840"/>
    </source>
</evidence>
<proteinExistence type="predicted"/>
<reference evidence="6" key="1">
    <citation type="submission" date="2020-02" db="EMBL/GenBank/DDBJ databases">
        <authorList>
            <person name="Meier V. D."/>
        </authorList>
    </citation>
    <scope>NUCLEOTIDE SEQUENCE</scope>
    <source>
        <strain evidence="6">AVDCRST_MAG72</strain>
    </source>
</reference>
<dbReference type="Gene3D" id="2.40.100.10">
    <property type="entry name" value="Cyclophilin-like"/>
    <property type="match status" value="1"/>
</dbReference>
<sequence>MTGRLVTVVDPGPLTTVQDRGRPGWAHLGVPRSGALDQPAASLGNRLVGNEETDAVLEAMVGGLALEVSTAMTAAVTGAHAVVEVDGRRQAFGEPVSVRGGQTLRIAGLHWGLRCYVALAGGVDVPVVLGSRATDTLSGIGPAPLAAGDQLPIGPPRGRPRGSDVDVSAPPPSPVTLRVGRGPRDDWFSGAALETLSRATYTVSADSNRIGLRLDGPALERARVEELPSEGIVLGAVQVPAAGTPLVFLNDHPTTGGYPVLGVVDPHDLPACAQLSPGDRVRLRA</sequence>
<keyword evidence="3" id="KW-0067">ATP-binding</keyword>
<dbReference type="InterPro" id="IPR052708">
    <property type="entry name" value="PxpC"/>
</dbReference>
<evidence type="ECO:0000313" key="6">
    <source>
        <dbReference type="EMBL" id="CAA9363540.1"/>
    </source>
</evidence>
<accession>A0A6J4MPE6</accession>
<gene>
    <name evidence="6" type="ORF">AVDCRST_MAG72-2494</name>
</gene>
<dbReference type="GO" id="GO:0004039">
    <property type="term" value="F:allophanate hydrolase activity"/>
    <property type="evidence" value="ECO:0007669"/>
    <property type="project" value="UniProtKB-EC"/>
</dbReference>